<dbReference type="EMBL" id="PVZG01000038">
    <property type="protein sequence ID" value="PRY19142.1"/>
    <property type="molecule type" value="Genomic_DNA"/>
</dbReference>
<dbReference type="RefSeq" id="WP_106131266.1">
    <property type="nucleotide sequence ID" value="NZ_PVZG01000038.1"/>
</dbReference>
<protein>
    <submittedName>
        <fullName evidence="2">Uncharacterized protein</fullName>
    </submittedName>
</protein>
<sequence length="231" mass="24750">MRRTSSLLLAFLTATVALVAGSGTVAHAAQATVKMTFNAAPEPVVKGATVTLSGRVWVGATGNRAKVSFYFRKSGTAAFTYKGFTTATNAGNFTRRYVADTTGTWKAVFAGTAARKNAARLDAVQVVQRRSKEIATWSGDSVSWVSPTVKVPTEDFKAIVTWDCADPESASLYLTWEGKTNGYEYVGAEKQSGTLTLNGHEGARFGFFNISTASNCTWKLRVFSGITTVQV</sequence>
<keyword evidence="1" id="KW-0732">Signal</keyword>
<organism evidence="2 3">
    <name type="scientific">Pseudosporangium ferrugineum</name>
    <dbReference type="NCBI Taxonomy" id="439699"/>
    <lineage>
        <taxon>Bacteria</taxon>
        <taxon>Bacillati</taxon>
        <taxon>Actinomycetota</taxon>
        <taxon>Actinomycetes</taxon>
        <taxon>Micromonosporales</taxon>
        <taxon>Micromonosporaceae</taxon>
        <taxon>Pseudosporangium</taxon>
    </lineage>
</organism>
<accession>A0A2T0RDA7</accession>
<evidence type="ECO:0000256" key="1">
    <source>
        <dbReference type="SAM" id="SignalP"/>
    </source>
</evidence>
<dbReference type="Proteomes" id="UP000239209">
    <property type="component" value="Unassembled WGS sequence"/>
</dbReference>
<dbReference type="OrthoDB" id="3380153at2"/>
<gene>
    <name evidence="2" type="ORF">CLV70_13820</name>
</gene>
<proteinExistence type="predicted"/>
<name>A0A2T0RDA7_9ACTN</name>
<reference evidence="2 3" key="1">
    <citation type="submission" date="2018-03" db="EMBL/GenBank/DDBJ databases">
        <title>Genomic Encyclopedia of Archaeal and Bacterial Type Strains, Phase II (KMG-II): from individual species to whole genera.</title>
        <authorList>
            <person name="Goeker M."/>
        </authorList>
    </citation>
    <scope>NUCLEOTIDE SEQUENCE [LARGE SCALE GENOMIC DNA]</scope>
    <source>
        <strain evidence="2 3">DSM 45348</strain>
    </source>
</reference>
<evidence type="ECO:0000313" key="2">
    <source>
        <dbReference type="EMBL" id="PRY19142.1"/>
    </source>
</evidence>
<keyword evidence="3" id="KW-1185">Reference proteome</keyword>
<dbReference type="AlphaFoldDB" id="A0A2T0RDA7"/>
<comment type="caution">
    <text evidence="2">The sequence shown here is derived from an EMBL/GenBank/DDBJ whole genome shotgun (WGS) entry which is preliminary data.</text>
</comment>
<feature type="chain" id="PRO_5015498945" evidence="1">
    <location>
        <begin position="29"/>
        <end position="231"/>
    </location>
</feature>
<evidence type="ECO:0000313" key="3">
    <source>
        <dbReference type="Proteomes" id="UP000239209"/>
    </source>
</evidence>
<feature type="signal peptide" evidence="1">
    <location>
        <begin position="1"/>
        <end position="28"/>
    </location>
</feature>